<evidence type="ECO:0000313" key="1">
    <source>
        <dbReference type="EMBL" id="KFN11282.1"/>
    </source>
</evidence>
<keyword evidence="2" id="KW-1185">Reference proteome</keyword>
<gene>
    <name evidence="1" type="ORF">DJ90_2515</name>
</gene>
<accession>A0A090ZKY2</accession>
<evidence type="ECO:0000313" key="2">
    <source>
        <dbReference type="Proteomes" id="UP000029278"/>
    </source>
</evidence>
<dbReference type="EMBL" id="JMQA01000012">
    <property type="protein sequence ID" value="KFN11282.1"/>
    <property type="molecule type" value="Genomic_DNA"/>
</dbReference>
<name>A0A090ZKY2_PAEMA</name>
<sequence>MSPALTLLLWAFEIQDSIFLLKRMAYKIRHSIMKTFEQMFILM</sequence>
<reference evidence="1 2" key="1">
    <citation type="submission" date="2014-04" db="EMBL/GenBank/DDBJ databases">
        <authorList>
            <person name="Bishop-Lilly K.A."/>
            <person name="Broomall S.M."/>
            <person name="Chain P.S."/>
            <person name="Chertkov O."/>
            <person name="Coyne S.R."/>
            <person name="Daligault H.E."/>
            <person name="Davenport K.W."/>
            <person name="Erkkila T."/>
            <person name="Frey K.G."/>
            <person name="Gibbons H.S."/>
            <person name="Gu W."/>
            <person name="Jaissle J."/>
            <person name="Johnson S.L."/>
            <person name="Koroleva G.I."/>
            <person name="Ladner J.T."/>
            <person name="Lo C.-C."/>
            <person name="Minogue T.D."/>
            <person name="Munk C."/>
            <person name="Palacios G.F."/>
            <person name="Redden C.L."/>
            <person name="Rosenzweig C.N."/>
            <person name="Scholz M.B."/>
            <person name="Teshima H."/>
            <person name="Xu Y."/>
        </authorList>
    </citation>
    <scope>NUCLEOTIDE SEQUENCE [LARGE SCALE GENOMIC DNA]</scope>
    <source>
        <strain evidence="1 2">8244</strain>
    </source>
</reference>
<comment type="caution">
    <text evidence="1">The sequence shown here is derived from an EMBL/GenBank/DDBJ whole genome shotgun (WGS) entry which is preliminary data.</text>
</comment>
<proteinExistence type="predicted"/>
<organism evidence="1 2">
    <name type="scientific">Paenibacillus macerans</name>
    <name type="common">Bacillus macerans</name>
    <dbReference type="NCBI Taxonomy" id="44252"/>
    <lineage>
        <taxon>Bacteria</taxon>
        <taxon>Bacillati</taxon>
        <taxon>Bacillota</taxon>
        <taxon>Bacilli</taxon>
        <taxon>Bacillales</taxon>
        <taxon>Paenibacillaceae</taxon>
        <taxon>Paenibacillus</taxon>
    </lineage>
</organism>
<dbReference type="HOGENOM" id="CLU_3236971_0_0_9"/>
<protein>
    <submittedName>
        <fullName evidence="1">Uncharacterized protein</fullName>
    </submittedName>
</protein>
<dbReference type="AlphaFoldDB" id="A0A090ZKY2"/>
<dbReference type="Proteomes" id="UP000029278">
    <property type="component" value="Unassembled WGS sequence"/>
</dbReference>